<dbReference type="Proteomes" id="UP000594014">
    <property type="component" value="Chromosome"/>
</dbReference>
<accession>A0ACD1AE61</accession>
<organism evidence="1 2">
    <name type="scientific">Anoxybacterium hadale</name>
    <dbReference type="NCBI Taxonomy" id="3408580"/>
    <lineage>
        <taxon>Bacteria</taxon>
        <taxon>Bacillati</taxon>
        <taxon>Bacillota</taxon>
        <taxon>Clostridia</taxon>
        <taxon>Peptostreptococcales</taxon>
        <taxon>Anaerovoracaceae</taxon>
        <taxon>Anoxybacterium</taxon>
    </lineage>
</organism>
<evidence type="ECO:0000313" key="2">
    <source>
        <dbReference type="Proteomes" id="UP000594014"/>
    </source>
</evidence>
<name>A0ACD1AE61_9FIRM</name>
<gene>
    <name evidence="1" type="primary">htpG</name>
    <name evidence="1" type="ORF">FRZ06_15715</name>
</gene>
<keyword evidence="2" id="KW-1185">Reference proteome</keyword>
<dbReference type="EMBL" id="CP042469">
    <property type="protein sequence ID" value="QOX64686.1"/>
    <property type="molecule type" value="Genomic_DNA"/>
</dbReference>
<proteinExistence type="predicted"/>
<evidence type="ECO:0000313" key="1">
    <source>
        <dbReference type="EMBL" id="QOX64686.1"/>
    </source>
</evidence>
<sequence length="654" mass="74508">MSEQSGFLSIESKNIFTILKKWLYTEQDIVFRELISNAADAVEKFSSLQQDEVDGRGAVRDARDAYSEGKYLAEKYAGEISVTLDAEKNRIIISDNGIGMTRDEIDRYINQIAFSGAADFIQHYNEDQKNKIIGHFGVGFYSAFMIADHVAIETRSWQNGASSVRWDCRSDMSYQTTEGTRAEHGTDVILYLNESHPYVNQEGTLKADAVYEIIKKYFAFLKTKIYLDGPDFDHILVNDPDPIWKKPEHEIQSEDMKQFYKEFYDDISDPLFWIQFESADIGVKGIIFFRNTKNQTEELDGCFRIYNQGVYIGENIKELVPRFVNLQSGIIECTDLPMVVSRANIRGEEQINDVISLIYECLSQEVTIGLNHLFESKRQEYEAYWPHLNAFVKYGILQDKIFASVMTRKVVFEDLYGGHLTIGEYLQGDRIAPNADLRETHDIDAGGAKEQITVYYASDAIEQAHYIRIFKQCGLNALLFDHVIDQPFLRRQELVHPGTKFIRIDSDMEALLQGSLTPEDEADAALLTKKIQNAVGERLGRLELKVSKLEQRGITTLILHDEKSRRMADMLEIYGMLGAGDVSAKEAQSKSTLLVNLNNDILQHVAHTEDEAQAYLILNQLFDLALMSQGAMNTDYVGDFIARSEAIIGQYIQR</sequence>
<protein>
    <submittedName>
        <fullName evidence="1">Molecular chaperone HtpG</fullName>
    </submittedName>
</protein>
<reference evidence="1" key="1">
    <citation type="submission" date="2019-08" db="EMBL/GenBank/DDBJ databases">
        <title>Genome sequence of Clostridiales bacterium MT110.</title>
        <authorList>
            <person name="Cao J."/>
        </authorList>
    </citation>
    <scope>NUCLEOTIDE SEQUENCE</scope>
    <source>
        <strain evidence="1">MT110</strain>
    </source>
</reference>